<organism evidence="2">
    <name type="scientific">Spirodela intermedia</name>
    <name type="common">Intermediate duckweed</name>
    <dbReference type="NCBI Taxonomy" id="51605"/>
    <lineage>
        <taxon>Eukaryota</taxon>
        <taxon>Viridiplantae</taxon>
        <taxon>Streptophyta</taxon>
        <taxon>Embryophyta</taxon>
        <taxon>Tracheophyta</taxon>
        <taxon>Spermatophyta</taxon>
        <taxon>Magnoliopsida</taxon>
        <taxon>Liliopsida</taxon>
        <taxon>Araceae</taxon>
        <taxon>Lemnoideae</taxon>
        <taxon>Spirodela</taxon>
    </lineage>
</organism>
<evidence type="ECO:0000313" key="2">
    <source>
        <dbReference type="EMBL" id="CAA2630009.1"/>
    </source>
</evidence>
<sequence>MKRAKWTRCGPLLMPSMPSYGQPSQKKRNNSAEPFQLQGGQLANFLRQLK</sequence>
<evidence type="ECO:0000313" key="3">
    <source>
        <dbReference type="Proteomes" id="UP001189122"/>
    </source>
</evidence>
<name>A0A7I8JIK7_SPIIN</name>
<dbReference type="AlphaFoldDB" id="A0A7I8JIK7"/>
<dbReference type="Proteomes" id="UP001189122">
    <property type="component" value="Unassembled WGS sequence"/>
</dbReference>
<reference evidence="2 3" key="1">
    <citation type="submission" date="2019-12" db="EMBL/GenBank/DDBJ databases">
        <authorList>
            <person name="Scholz U."/>
            <person name="Mascher M."/>
            <person name="Fiebig A."/>
        </authorList>
    </citation>
    <scope>NUCLEOTIDE SEQUENCE</scope>
</reference>
<protein>
    <submittedName>
        <fullName evidence="2">Uncharacterized protein</fullName>
    </submittedName>
</protein>
<proteinExistence type="predicted"/>
<dbReference type="EMBL" id="CACRZD030000012">
    <property type="protein sequence ID" value="CAA6669252.1"/>
    <property type="molecule type" value="Genomic_DNA"/>
</dbReference>
<evidence type="ECO:0000256" key="1">
    <source>
        <dbReference type="SAM" id="MobiDB-lite"/>
    </source>
</evidence>
<feature type="region of interest" description="Disordered" evidence="1">
    <location>
        <begin position="1"/>
        <end position="39"/>
    </location>
</feature>
<accession>A0A7I8JIK7</accession>
<dbReference type="EMBL" id="LR743599">
    <property type="protein sequence ID" value="CAA2630009.1"/>
    <property type="molecule type" value="Genomic_DNA"/>
</dbReference>
<gene>
    <name evidence="2" type="ORF">SI7747_12015647</name>
</gene>
<keyword evidence="3" id="KW-1185">Reference proteome</keyword>